<evidence type="ECO:0000256" key="1">
    <source>
        <dbReference type="SAM" id="MobiDB-lite"/>
    </source>
</evidence>
<sequence>MDAAEPIPPNVGDRITPELFGMFFNWGLMGSLLVQVYNYYCAFPKDRMVTKSVVYSVFVLELAETGIMTYFAYVIFGAGYGDLAVFDKSALEWVPVVLLPTVIAAIVQSFYAQRLYSFSGSKLAGGFVLVLVLLQFSAGIAQGVISKLAVDRTNLTRRPGALIVWLASTAACDITISLAMTYYLNRSPVMSPRMKSAVARVVRYTLETGGLTAAIAIIQLIVQFALPHHNYFETPAWTLGKLYSNNLLVLLNSRAVTVGGRDYRPSTFPSFVTDEVNFAAANGDREVDTQLEERSGSHRTFKRGDIGKGRVSPTSDEH</sequence>
<accession>A0AAD7F8B5</accession>
<feature type="transmembrane region" description="Helical" evidence="2">
    <location>
        <begin position="204"/>
        <end position="226"/>
    </location>
</feature>
<gene>
    <name evidence="4" type="ORF">FB45DRAFT_966219</name>
</gene>
<feature type="transmembrane region" description="Helical" evidence="2">
    <location>
        <begin position="123"/>
        <end position="142"/>
    </location>
</feature>
<evidence type="ECO:0000313" key="4">
    <source>
        <dbReference type="EMBL" id="KAJ7602534.1"/>
    </source>
</evidence>
<dbReference type="EMBL" id="JARKIF010000223">
    <property type="protein sequence ID" value="KAJ7602534.1"/>
    <property type="molecule type" value="Genomic_DNA"/>
</dbReference>
<name>A0AAD7F8B5_9AGAR</name>
<keyword evidence="2" id="KW-0812">Transmembrane</keyword>
<proteinExistence type="predicted"/>
<dbReference type="AlphaFoldDB" id="A0AAD7F8B5"/>
<protein>
    <recommendedName>
        <fullName evidence="3">DUF6534 domain-containing protein</fullName>
    </recommendedName>
</protein>
<evidence type="ECO:0000256" key="2">
    <source>
        <dbReference type="SAM" id="Phobius"/>
    </source>
</evidence>
<keyword evidence="2" id="KW-0472">Membrane</keyword>
<dbReference type="PANTHER" id="PTHR40465:SF1">
    <property type="entry name" value="DUF6534 DOMAIN-CONTAINING PROTEIN"/>
    <property type="match status" value="1"/>
</dbReference>
<dbReference type="Proteomes" id="UP001221142">
    <property type="component" value="Unassembled WGS sequence"/>
</dbReference>
<feature type="compositionally biased region" description="Basic and acidic residues" evidence="1">
    <location>
        <begin position="289"/>
        <end position="308"/>
    </location>
</feature>
<keyword evidence="5" id="KW-1185">Reference proteome</keyword>
<comment type="caution">
    <text evidence="4">The sequence shown here is derived from an EMBL/GenBank/DDBJ whole genome shotgun (WGS) entry which is preliminary data.</text>
</comment>
<feature type="region of interest" description="Disordered" evidence="1">
    <location>
        <begin position="289"/>
        <end position="318"/>
    </location>
</feature>
<feature type="transmembrane region" description="Helical" evidence="2">
    <location>
        <begin position="93"/>
        <end position="111"/>
    </location>
</feature>
<dbReference type="InterPro" id="IPR045339">
    <property type="entry name" value="DUF6534"/>
</dbReference>
<feature type="transmembrane region" description="Helical" evidence="2">
    <location>
        <begin position="162"/>
        <end position="184"/>
    </location>
</feature>
<feature type="transmembrane region" description="Helical" evidence="2">
    <location>
        <begin position="20"/>
        <end position="40"/>
    </location>
</feature>
<dbReference type="Pfam" id="PF20152">
    <property type="entry name" value="DUF6534"/>
    <property type="match status" value="1"/>
</dbReference>
<organism evidence="4 5">
    <name type="scientific">Roridomyces roridus</name>
    <dbReference type="NCBI Taxonomy" id="1738132"/>
    <lineage>
        <taxon>Eukaryota</taxon>
        <taxon>Fungi</taxon>
        <taxon>Dikarya</taxon>
        <taxon>Basidiomycota</taxon>
        <taxon>Agaricomycotina</taxon>
        <taxon>Agaricomycetes</taxon>
        <taxon>Agaricomycetidae</taxon>
        <taxon>Agaricales</taxon>
        <taxon>Marasmiineae</taxon>
        <taxon>Mycenaceae</taxon>
        <taxon>Roridomyces</taxon>
    </lineage>
</organism>
<feature type="transmembrane region" description="Helical" evidence="2">
    <location>
        <begin position="52"/>
        <end position="73"/>
    </location>
</feature>
<reference evidence="4" key="1">
    <citation type="submission" date="2023-03" db="EMBL/GenBank/DDBJ databases">
        <title>Massive genome expansion in bonnet fungi (Mycena s.s.) driven by repeated elements and novel gene families across ecological guilds.</title>
        <authorList>
            <consortium name="Lawrence Berkeley National Laboratory"/>
            <person name="Harder C.B."/>
            <person name="Miyauchi S."/>
            <person name="Viragh M."/>
            <person name="Kuo A."/>
            <person name="Thoen E."/>
            <person name="Andreopoulos B."/>
            <person name="Lu D."/>
            <person name="Skrede I."/>
            <person name="Drula E."/>
            <person name="Henrissat B."/>
            <person name="Morin E."/>
            <person name="Kohler A."/>
            <person name="Barry K."/>
            <person name="LaButti K."/>
            <person name="Morin E."/>
            <person name="Salamov A."/>
            <person name="Lipzen A."/>
            <person name="Mereny Z."/>
            <person name="Hegedus B."/>
            <person name="Baldrian P."/>
            <person name="Stursova M."/>
            <person name="Weitz H."/>
            <person name="Taylor A."/>
            <person name="Grigoriev I.V."/>
            <person name="Nagy L.G."/>
            <person name="Martin F."/>
            <person name="Kauserud H."/>
        </authorList>
    </citation>
    <scope>NUCLEOTIDE SEQUENCE</scope>
    <source>
        <strain evidence="4">9284</strain>
    </source>
</reference>
<feature type="domain" description="DUF6534" evidence="3">
    <location>
        <begin position="169"/>
        <end position="255"/>
    </location>
</feature>
<dbReference type="PANTHER" id="PTHR40465">
    <property type="entry name" value="CHROMOSOME 1, WHOLE GENOME SHOTGUN SEQUENCE"/>
    <property type="match status" value="1"/>
</dbReference>
<keyword evidence="2" id="KW-1133">Transmembrane helix</keyword>
<evidence type="ECO:0000313" key="5">
    <source>
        <dbReference type="Proteomes" id="UP001221142"/>
    </source>
</evidence>
<evidence type="ECO:0000259" key="3">
    <source>
        <dbReference type="Pfam" id="PF20152"/>
    </source>
</evidence>